<dbReference type="PANTHER" id="PTHR42792">
    <property type="entry name" value="FLAGELLIN"/>
    <property type="match status" value="1"/>
</dbReference>
<accession>A0A934MM04</accession>
<comment type="similarity">
    <text evidence="1 3">Belongs to the bacterial flagellin family.</text>
</comment>
<protein>
    <recommendedName>
        <fullName evidence="3">Flagellin</fullName>
    </recommendedName>
</protein>
<organism evidence="6 7">
    <name type="scientific">Acuticoccus mangrovi</name>
    <dbReference type="NCBI Taxonomy" id="2796142"/>
    <lineage>
        <taxon>Bacteria</taxon>
        <taxon>Pseudomonadati</taxon>
        <taxon>Pseudomonadota</taxon>
        <taxon>Alphaproteobacteria</taxon>
        <taxon>Hyphomicrobiales</taxon>
        <taxon>Amorphaceae</taxon>
        <taxon>Acuticoccus</taxon>
    </lineage>
</organism>
<keyword evidence="7" id="KW-1185">Reference proteome</keyword>
<dbReference type="RefSeq" id="WP_198882739.1">
    <property type="nucleotide sequence ID" value="NZ_JAEKJA010000011.1"/>
</dbReference>
<sequence length="288" mass="29640">MPISNLAATSALQTLQNINKQLETTTQRISTGNRINSAKDNATYWSVAVTAQSDVGGMEAVKTSLDYASGYLSVAVSGIELAREKLQEARDVLVTANNAGADFDLIDSQTRALIDDALAAVNGSEFNGTNLLTLDSASTTSVSFVVALENGSGAPATMSIATSGLTMVNATTAGQLNPVTDAYATGGSVASINTAALANTAIGVIDTAIDNLLSAEGTLGASLTRVESQQTFNQALIDAKSQAISDLLSADMEAESTRLQALQTQQALAIEALAIANNQTSSILALFR</sequence>
<comment type="function">
    <text evidence="3">Flagellin is the subunit protein which polymerizes to form the filaments of bacterial flagella.</text>
</comment>
<evidence type="ECO:0000256" key="1">
    <source>
        <dbReference type="ARBA" id="ARBA00005709"/>
    </source>
</evidence>
<evidence type="ECO:0000256" key="2">
    <source>
        <dbReference type="ARBA" id="ARBA00023143"/>
    </source>
</evidence>
<dbReference type="Proteomes" id="UP000609531">
    <property type="component" value="Unassembled WGS sequence"/>
</dbReference>
<dbReference type="PANTHER" id="PTHR42792:SF2">
    <property type="entry name" value="FLAGELLIN"/>
    <property type="match status" value="1"/>
</dbReference>
<comment type="caution">
    <text evidence="6">The sequence shown here is derived from an EMBL/GenBank/DDBJ whole genome shotgun (WGS) entry which is preliminary data.</text>
</comment>
<name>A0A934MM04_9HYPH</name>
<dbReference type="SUPFAM" id="SSF64518">
    <property type="entry name" value="Phase 1 flagellin"/>
    <property type="match status" value="1"/>
</dbReference>
<dbReference type="Pfam" id="PF00669">
    <property type="entry name" value="Flagellin_N"/>
    <property type="match status" value="1"/>
</dbReference>
<evidence type="ECO:0000313" key="7">
    <source>
        <dbReference type="Proteomes" id="UP000609531"/>
    </source>
</evidence>
<evidence type="ECO:0000259" key="4">
    <source>
        <dbReference type="Pfam" id="PF00669"/>
    </source>
</evidence>
<dbReference type="GO" id="GO:0009288">
    <property type="term" value="C:bacterial-type flagellum"/>
    <property type="evidence" value="ECO:0007669"/>
    <property type="project" value="UniProtKB-SubCell"/>
</dbReference>
<evidence type="ECO:0000313" key="6">
    <source>
        <dbReference type="EMBL" id="MBJ3776834.1"/>
    </source>
</evidence>
<dbReference type="InterPro" id="IPR001492">
    <property type="entry name" value="Flagellin"/>
</dbReference>
<dbReference type="AlphaFoldDB" id="A0A934MM04"/>
<evidence type="ECO:0000259" key="5">
    <source>
        <dbReference type="Pfam" id="PF00700"/>
    </source>
</evidence>
<evidence type="ECO:0000256" key="3">
    <source>
        <dbReference type="RuleBase" id="RU362073"/>
    </source>
</evidence>
<keyword evidence="2 3" id="KW-0975">Bacterial flagellum</keyword>
<feature type="domain" description="Flagellin C-terminal" evidence="5">
    <location>
        <begin position="202"/>
        <end position="287"/>
    </location>
</feature>
<gene>
    <name evidence="6" type="ORF">JCR33_14100</name>
</gene>
<reference evidence="6" key="1">
    <citation type="submission" date="2020-12" db="EMBL/GenBank/DDBJ databases">
        <title>Bacterial taxonomy.</title>
        <authorList>
            <person name="Pan X."/>
        </authorList>
    </citation>
    <scope>NUCLEOTIDE SEQUENCE</scope>
    <source>
        <strain evidence="6">B2012</strain>
    </source>
</reference>
<dbReference type="InterPro" id="IPR001029">
    <property type="entry name" value="Flagellin_N"/>
</dbReference>
<dbReference type="EMBL" id="JAEKJA010000011">
    <property type="protein sequence ID" value="MBJ3776834.1"/>
    <property type="molecule type" value="Genomic_DNA"/>
</dbReference>
<proteinExistence type="inferred from homology"/>
<dbReference type="GO" id="GO:0005576">
    <property type="term" value="C:extracellular region"/>
    <property type="evidence" value="ECO:0007669"/>
    <property type="project" value="UniProtKB-SubCell"/>
</dbReference>
<dbReference type="InterPro" id="IPR046358">
    <property type="entry name" value="Flagellin_C"/>
</dbReference>
<dbReference type="Pfam" id="PF00700">
    <property type="entry name" value="Flagellin_C"/>
    <property type="match status" value="1"/>
</dbReference>
<keyword evidence="3" id="KW-0964">Secreted</keyword>
<dbReference type="GO" id="GO:0005198">
    <property type="term" value="F:structural molecule activity"/>
    <property type="evidence" value="ECO:0007669"/>
    <property type="project" value="UniProtKB-UniRule"/>
</dbReference>
<feature type="domain" description="Flagellin N-terminal" evidence="4">
    <location>
        <begin position="5"/>
        <end position="132"/>
    </location>
</feature>
<comment type="subcellular location">
    <subcellularLocation>
        <location evidence="3">Secreted</location>
    </subcellularLocation>
    <subcellularLocation>
        <location evidence="3">Bacterial flagellum</location>
    </subcellularLocation>
</comment>
<dbReference type="Gene3D" id="1.20.1330.10">
    <property type="entry name" value="f41 fragment of flagellin, N-terminal domain"/>
    <property type="match status" value="1"/>
</dbReference>